<evidence type="ECO:0008006" key="4">
    <source>
        <dbReference type="Google" id="ProtNLM"/>
    </source>
</evidence>
<keyword evidence="1" id="KW-0732">Signal</keyword>
<dbReference type="Proteomes" id="UP001595904">
    <property type="component" value="Unassembled WGS sequence"/>
</dbReference>
<accession>A0ABV8SJW7</accession>
<feature type="chain" id="PRO_5045180619" description="Outer membrane protein beta-barrel domain-containing protein" evidence="1">
    <location>
        <begin position="21"/>
        <end position="212"/>
    </location>
</feature>
<comment type="caution">
    <text evidence="2">The sequence shown here is derived from an EMBL/GenBank/DDBJ whole genome shotgun (WGS) entry which is preliminary data.</text>
</comment>
<keyword evidence="3" id="KW-1185">Reference proteome</keyword>
<dbReference type="EMBL" id="JBHSDU010000001">
    <property type="protein sequence ID" value="MFC4307822.1"/>
    <property type="molecule type" value="Genomic_DNA"/>
</dbReference>
<name>A0ABV8SJW7_9GAMM</name>
<dbReference type="RefSeq" id="WP_380594415.1">
    <property type="nucleotide sequence ID" value="NZ_JBHSDU010000001.1"/>
</dbReference>
<reference evidence="3" key="1">
    <citation type="journal article" date="2019" name="Int. J. Syst. Evol. Microbiol.">
        <title>The Global Catalogue of Microorganisms (GCM) 10K type strain sequencing project: providing services to taxonomists for standard genome sequencing and annotation.</title>
        <authorList>
            <consortium name="The Broad Institute Genomics Platform"/>
            <consortium name="The Broad Institute Genome Sequencing Center for Infectious Disease"/>
            <person name="Wu L."/>
            <person name="Ma J."/>
        </authorList>
    </citation>
    <scope>NUCLEOTIDE SEQUENCE [LARGE SCALE GENOMIC DNA]</scope>
    <source>
        <strain evidence="3">CGMCC 1.10759</strain>
    </source>
</reference>
<evidence type="ECO:0000313" key="2">
    <source>
        <dbReference type="EMBL" id="MFC4307822.1"/>
    </source>
</evidence>
<sequence length="212" mass="23380">MSPSCLLIPFALLLAFDAHSDDKACWSMELLIGDAYNAASRTRIEQVQLDGHSFNGDYETRGLESPLHYAWRIARWEDARGWELQLLHHKIFLQSRPAGVDALSVSHGFNIVTVNRAIEYGHWRIRAGLGPVVAHAEARILGSSYDGPYELAGAAALIGVSRQLKLGKNFYLLGEAAATFGYMRARPEGSPALEVTIRNPAFHAQAGVGYRF</sequence>
<organism evidence="2 3">
    <name type="scientific">Steroidobacter flavus</name>
    <dbReference type="NCBI Taxonomy" id="1842136"/>
    <lineage>
        <taxon>Bacteria</taxon>
        <taxon>Pseudomonadati</taxon>
        <taxon>Pseudomonadota</taxon>
        <taxon>Gammaproteobacteria</taxon>
        <taxon>Steroidobacterales</taxon>
        <taxon>Steroidobacteraceae</taxon>
        <taxon>Steroidobacter</taxon>
    </lineage>
</organism>
<evidence type="ECO:0000256" key="1">
    <source>
        <dbReference type="SAM" id="SignalP"/>
    </source>
</evidence>
<proteinExistence type="predicted"/>
<feature type="signal peptide" evidence="1">
    <location>
        <begin position="1"/>
        <end position="20"/>
    </location>
</feature>
<gene>
    <name evidence="2" type="ORF">ACFPN2_01900</name>
</gene>
<protein>
    <recommendedName>
        <fullName evidence="4">Outer membrane protein beta-barrel domain-containing protein</fullName>
    </recommendedName>
</protein>
<evidence type="ECO:0000313" key="3">
    <source>
        <dbReference type="Proteomes" id="UP001595904"/>
    </source>
</evidence>